<feature type="compositionally biased region" description="Basic and acidic residues" evidence="1">
    <location>
        <begin position="482"/>
        <end position="496"/>
    </location>
</feature>
<feature type="compositionally biased region" description="Low complexity" evidence="1">
    <location>
        <begin position="146"/>
        <end position="158"/>
    </location>
</feature>
<evidence type="ECO:0000313" key="5">
    <source>
        <dbReference type="WBParaSite" id="HDID_0000746301-mRNA-1"/>
    </source>
</evidence>
<dbReference type="WBParaSite" id="HDID_0000746301-mRNA-1">
    <property type="protein sequence ID" value="HDID_0000746301-mRNA-1"/>
    <property type="gene ID" value="HDID_0000746301"/>
</dbReference>
<feature type="region of interest" description="Disordered" evidence="1">
    <location>
        <begin position="473"/>
        <end position="496"/>
    </location>
</feature>
<evidence type="ECO:0000313" key="4">
    <source>
        <dbReference type="Proteomes" id="UP000274504"/>
    </source>
</evidence>
<keyword evidence="2" id="KW-1133">Transmembrane helix</keyword>
<gene>
    <name evidence="3" type="ORF">HDID_LOCUS7461</name>
</gene>
<proteinExistence type="predicted"/>
<organism evidence="5">
    <name type="scientific">Hymenolepis diminuta</name>
    <name type="common">Rat tapeworm</name>
    <dbReference type="NCBI Taxonomy" id="6216"/>
    <lineage>
        <taxon>Eukaryota</taxon>
        <taxon>Metazoa</taxon>
        <taxon>Spiralia</taxon>
        <taxon>Lophotrochozoa</taxon>
        <taxon>Platyhelminthes</taxon>
        <taxon>Cestoda</taxon>
        <taxon>Eucestoda</taxon>
        <taxon>Cyclophyllidea</taxon>
        <taxon>Hymenolepididae</taxon>
        <taxon>Hymenolepis</taxon>
    </lineage>
</organism>
<feature type="region of interest" description="Disordered" evidence="1">
    <location>
        <begin position="115"/>
        <end position="169"/>
    </location>
</feature>
<reference evidence="3 4" key="2">
    <citation type="submission" date="2018-11" db="EMBL/GenBank/DDBJ databases">
        <authorList>
            <consortium name="Pathogen Informatics"/>
        </authorList>
    </citation>
    <scope>NUCLEOTIDE SEQUENCE [LARGE SCALE GENOMIC DNA]</scope>
</reference>
<feature type="compositionally biased region" description="Basic residues" evidence="1">
    <location>
        <begin position="55"/>
        <end position="65"/>
    </location>
</feature>
<dbReference type="OrthoDB" id="10625575at2759"/>
<dbReference type="AlphaFoldDB" id="A0A0R3SQT3"/>
<evidence type="ECO:0000313" key="3">
    <source>
        <dbReference type="EMBL" id="VDL59779.1"/>
    </source>
</evidence>
<protein>
    <submittedName>
        <fullName evidence="5">SUN domain-containing protein</fullName>
    </submittedName>
</protein>
<keyword evidence="2" id="KW-0812">Transmembrane</keyword>
<feature type="region of interest" description="Disordered" evidence="1">
    <location>
        <begin position="52"/>
        <end position="88"/>
    </location>
</feature>
<evidence type="ECO:0000256" key="1">
    <source>
        <dbReference type="SAM" id="MobiDB-lite"/>
    </source>
</evidence>
<accession>A0A0R3SQT3</accession>
<name>A0A0R3SQT3_HYMDI</name>
<reference evidence="5" key="1">
    <citation type="submission" date="2017-02" db="UniProtKB">
        <authorList>
            <consortium name="WormBaseParasite"/>
        </authorList>
    </citation>
    <scope>IDENTIFICATION</scope>
</reference>
<feature type="compositionally biased region" description="Basic and acidic residues" evidence="1">
    <location>
        <begin position="115"/>
        <end position="139"/>
    </location>
</feature>
<feature type="compositionally biased region" description="Basic and acidic residues" evidence="1">
    <location>
        <begin position="66"/>
        <end position="78"/>
    </location>
</feature>
<dbReference type="Proteomes" id="UP000274504">
    <property type="component" value="Unassembled WGS sequence"/>
</dbReference>
<feature type="transmembrane region" description="Helical" evidence="2">
    <location>
        <begin position="174"/>
        <end position="195"/>
    </location>
</feature>
<keyword evidence="2" id="KW-0472">Membrane</keyword>
<sequence length="594" mass="68119">MTGKIQVKKTKYVIRKIITERYSNDLQDGTAIAEDSCDESSCDYSFLLRNQQDQKRHRRRKKNKRREQQIEGNKEEAKSILTSDRDDEDDCETCYMTFVKNFHRDIADPIEKFQEDKRASSHPNEDQRSVSENDQKEPENPITEHQSTSSSNFSQSSTEEGEDSEEKIKGEKSYGVITLIASYFIFISYCFKYVFEALGSAIAAVTNCGLINDGLISSDPVDPITEEYNDSYSASDMHSDPIQCQNSPKPYPIPVREPEITPIILESNKAKLNTRIVDISNDFLKKSADMEFDLFEFLIMWLWKWLEDIFQTIYLKTTEIIDTYWSNKNSVVASRSRVLATINNKARMEKYGIFREIMEDSESIAVKAPTSNVVRSKSTSHLKPEAETYLSGNVQKQSVQKLWKSPIPEKRIILKIQRDGNVEIIDTDRNLEVLRRPKQINTPISKKPEAGEESRLPVVREIDGDIDRAFENVSNTPLSDEPEVKEQSESLVKEPVKKTECETSKSSHVASLTNCFKFLMEKFYPESATEMAKRMVFQGKKLNEVSDQEDIVTPSVIHEASLTNCYTFLVEEFHPYLAAVLKKYCNGQELVIGQ</sequence>
<dbReference type="EMBL" id="UYSG01010936">
    <property type="protein sequence ID" value="VDL59779.1"/>
    <property type="molecule type" value="Genomic_DNA"/>
</dbReference>
<evidence type="ECO:0000256" key="2">
    <source>
        <dbReference type="SAM" id="Phobius"/>
    </source>
</evidence>